<evidence type="ECO:0000313" key="2">
    <source>
        <dbReference type="WBParaSite" id="GPLIN_000918500"/>
    </source>
</evidence>
<reference evidence="1" key="1">
    <citation type="submission" date="2013-12" db="EMBL/GenBank/DDBJ databases">
        <authorList>
            <person name="Aslett M."/>
        </authorList>
    </citation>
    <scope>NUCLEOTIDE SEQUENCE [LARGE SCALE GENOMIC DNA]</scope>
    <source>
        <strain evidence="1">Lindley</strain>
    </source>
</reference>
<dbReference type="Proteomes" id="UP000050741">
    <property type="component" value="Unassembled WGS sequence"/>
</dbReference>
<protein>
    <submittedName>
        <fullName evidence="2">Secreted protein</fullName>
    </submittedName>
</protein>
<keyword evidence="1" id="KW-1185">Reference proteome</keyword>
<reference evidence="1" key="2">
    <citation type="submission" date="2014-05" db="EMBL/GenBank/DDBJ databases">
        <title>The genome and life-stage specific transcriptomes of Globodera pallida elucidate key aspects of plant parasitism by a cyst nematode.</title>
        <authorList>
            <person name="Cotton J.A."/>
            <person name="Lilley C.J."/>
            <person name="Jones L.M."/>
            <person name="Kikuchi T."/>
            <person name="Reid A.J."/>
            <person name="Thorpe P."/>
            <person name="Tsai I.J."/>
            <person name="Beasley H."/>
            <person name="Blok V."/>
            <person name="Cock P.J.A."/>
            <person name="Van den Akker S.E."/>
            <person name="Holroyd N."/>
            <person name="Hunt M."/>
            <person name="Mantelin S."/>
            <person name="Naghra H."/>
            <person name="Pain A."/>
            <person name="Palomares-Rius J.E."/>
            <person name="Zarowiecki M."/>
            <person name="Berriman M."/>
            <person name="Jones J.T."/>
            <person name="Urwin P.E."/>
        </authorList>
    </citation>
    <scope>NUCLEOTIDE SEQUENCE [LARGE SCALE GENOMIC DNA]</scope>
    <source>
        <strain evidence="1">Lindley</strain>
    </source>
</reference>
<dbReference type="AlphaFoldDB" id="A0A183C8I9"/>
<name>A0A183C8I9_GLOPA</name>
<sequence length="94" mass="10214">MSQPGLALAAAAFAGVASENWLEDGPPNTNRFKTKRMLLTVFSSAQPSAVSQMPCGADKGQQIQDEQHQLLQLSAPYSELTTIYPSPARRRIPK</sequence>
<proteinExistence type="predicted"/>
<dbReference type="WBParaSite" id="GPLIN_000918500">
    <property type="protein sequence ID" value="GPLIN_000918500"/>
    <property type="gene ID" value="GPLIN_000918500"/>
</dbReference>
<organism evidence="1 2">
    <name type="scientific">Globodera pallida</name>
    <name type="common">Potato cyst nematode worm</name>
    <name type="synonym">Heterodera pallida</name>
    <dbReference type="NCBI Taxonomy" id="36090"/>
    <lineage>
        <taxon>Eukaryota</taxon>
        <taxon>Metazoa</taxon>
        <taxon>Ecdysozoa</taxon>
        <taxon>Nematoda</taxon>
        <taxon>Chromadorea</taxon>
        <taxon>Rhabditida</taxon>
        <taxon>Tylenchina</taxon>
        <taxon>Tylenchomorpha</taxon>
        <taxon>Tylenchoidea</taxon>
        <taxon>Heteroderidae</taxon>
        <taxon>Heteroderinae</taxon>
        <taxon>Globodera</taxon>
    </lineage>
</organism>
<evidence type="ECO:0000313" key="1">
    <source>
        <dbReference type="Proteomes" id="UP000050741"/>
    </source>
</evidence>
<accession>A0A183C8I9</accession>
<reference evidence="2" key="3">
    <citation type="submission" date="2016-06" db="UniProtKB">
        <authorList>
            <consortium name="WormBaseParasite"/>
        </authorList>
    </citation>
    <scope>IDENTIFICATION</scope>
</reference>